<dbReference type="EMBL" id="CP075546">
    <property type="protein sequence ID" value="QVV89520.1"/>
    <property type="molecule type" value="Genomic_DNA"/>
</dbReference>
<dbReference type="RefSeq" id="WP_214420314.1">
    <property type="nucleotide sequence ID" value="NZ_CP075546.1"/>
</dbReference>
<dbReference type="Proteomes" id="UP000680656">
    <property type="component" value="Chromosome"/>
</dbReference>
<sequence length="326" mass="35680">MSAVHVSFIFTIILLSTILQGSVFADTPLYSTDFSDSTGWETNSPSSFYLDNQTGRYHYQITGGTGSYAYYPLAEAFTGPFTLEFDVYPEKTEEKSSFRFGFGTEGYDSQKGPLVLAELYNQNGEQAFSLTGISKENLLSQTFSIPGKANYSGKTVKFSDKEEYHFRITWYPVENRISLTVTSPGESTPIFSHFVMITGKMEEFTHLFLTSIGEGQNGVKAEGFIDNISLVSLSSVMATPEPTNTPDEAVPTPTLVTSVTSGAVPPNETTEMTNVQEITPVTESIEPLPDRTPLPAPPTPVPTEQAGVLPLAGLFGLCIACLFWRR</sequence>
<protein>
    <submittedName>
        <fullName evidence="1">Uncharacterized protein</fullName>
    </submittedName>
</protein>
<dbReference type="GeneID" id="65096136"/>
<evidence type="ECO:0000313" key="2">
    <source>
        <dbReference type="Proteomes" id="UP000680656"/>
    </source>
</evidence>
<dbReference type="KEGG" id="mrtj:KHC33_03090"/>
<name>A0A8E7EKH8_9EURY</name>
<keyword evidence="2" id="KW-1185">Reference proteome</keyword>
<evidence type="ECO:0000313" key="1">
    <source>
        <dbReference type="EMBL" id="QVV89520.1"/>
    </source>
</evidence>
<reference evidence="1 2" key="1">
    <citation type="submission" date="2021-05" db="EMBL/GenBank/DDBJ databases">
        <title>A novel Methanospirillum isolate from a pyrite-forming mixed culture.</title>
        <authorList>
            <person name="Bunk B."/>
            <person name="Sproer C."/>
            <person name="Spring S."/>
            <person name="Pester M."/>
        </authorList>
    </citation>
    <scope>NUCLEOTIDE SEQUENCE [LARGE SCALE GENOMIC DNA]</scope>
    <source>
        <strain evidence="1 2">J.3.6.1-F.2.7.3</strain>
    </source>
</reference>
<accession>A0A8E7EKH8</accession>
<gene>
    <name evidence="1" type="ORF">KHC33_03090</name>
</gene>
<organism evidence="1 2">
    <name type="scientific">Methanospirillum purgamenti</name>
    <dbReference type="NCBI Taxonomy" id="2834276"/>
    <lineage>
        <taxon>Archaea</taxon>
        <taxon>Methanobacteriati</taxon>
        <taxon>Methanobacteriota</taxon>
        <taxon>Stenosarchaea group</taxon>
        <taxon>Methanomicrobia</taxon>
        <taxon>Methanomicrobiales</taxon>
        <taxon>Methanospirillaceae</taxon>
        <taxon>Methanospirillum</taxon>
    </lineage>
</organism>
<proteinExistence type="predicted"/>
<dbReference type="AlphaFoldDB" id="A0A8E7EKH8"/>